<sequence length="130" mass="13259">MTKSPLPFAVAAATFLSLAGCQQQEPEVVGGPQPDAIAKEAANRPPVALPPAIRETKNYRCADTSAIQVNFLADGLTANVRPAEDVTSTPTVLTAPAAGEAFVAEGYSLSGDGDTVNYAAPGKPSQSCKA</sequence>
<evidence type="ECO:0008006" key="3">
    <source>
        <dbReference type="Google" id="ProtNLM"/>
    </source>
</evidence>
<keyword evidence="1" id="KW-0732">Signal</keyword>
<evidence type="ECO:0000313" key="2">
    <source>
        <dbReference type="EMBL" id="CAA9532605.1"/>
    </source>
</evidence>
<dbReference type="EMBL" id="CADCVX010000540">
    <property type="protein sequence ID" value="CAA9532605.1"/>
    <property type="molecule type" value="Genomic_DNA"/>
</dbReference>
<dbReference type="AlphaFoldDB" id="A0A6J4TUE9"/>
<organism evidence="2">
    <name type="scientific">uncultured Sphingomonadaceae bacterium</name>
    <dbReference type="NCBI Taxonomy" id="169976"/>
    <lineage>
        <taxon>Bacteria</taxon>
        <taxon>Pseudomonadati</taxon>
        <taxon>Pseudomonadota</taxon>
        <taxon>Alphaproteobacteria</taxon>
        <taxon>Sphingomonadales</taxon>
        <taxon>Sphingomonadaceae</taxon>
        <taxon>environmental samples</taxon>
    </lineage>
</organism>
<evidence type="ECO:0000256" key="1">
    <source>
        <dbReference type="SAM" id="SignalP"/>
    </source>
</evidence>
<feature type="chain" id="PRO_5026990581" description="C-type lysozyme inhibitor domain-containing protein" evidence="1">
    <location>
        <begin position="20"/>
        <end position="130"/>
    </location>
</feature>
<proteinExistence type="predicted"/>
<accession>A0A6J4TUE9</accession>
<feature type="signal peptide" evidence="1">
    <location>
        <begin position="1"/>
        <end position="19"/>
    </location>
</feature>
<dbReference type="PROSITE" id="PS51257">
    <property type="entry name" value="PROKAR_LIPOPROTEIN"/>
    <property type="match status" value="1"/>
</dbReference>
<gene>
    <name evidence="2" type="ORF">AVDCRST_MAG91-3104</name>
</gene>
<name>A0A6J4TUE9_9SPHN</name>
<reference evidence="2" key="1">
    <citation type="submission" date="2020-02" db="EMBL/GenBank/DDBJ databases">
        <authorList>
            <person name="Meier V. D."/>
        </authorList>
    </citation>
    <scope>NUCLEOTIDE SEQUENCE</scope>
    <source>
        <strain evidence="2">AVDCRST_MAG91</strain>
    </source>
</reference>
<protein>
    <recommendedName>
        <fullName evidence="3">C-type lysozyme inhibitor domain-containing protein</fullName>
    </recommendedName>
</protein>